<comment type="caution">
    <text evidence="1">The sequence shown here is derived from an EMBL/GenBank/DDBJ whole genome shotgun (WGS) entry which is preliminary data.</text>
</comment>
<reference evidence="1" key="1">
    <citation type="journal article" date="2023" name="G3 (Bethesda)">
        <title>A reference genome for the long-term kleptoplast-retaining sea slug Elysia crispata morphotype clarki.</title>
        <authorList>
            <person name="Eastman K.E."/>
            <person name="Pendleton A.L."/>
            <person name="Shaikh M.A."/>
            <person name="Suttiyut T."/>
            <person name="Ogas R."/>
            <person name="Tomko P."/>
            <person name="Gavelis G."/>
            <person name="Widhalm J.R."/>
            <person name="Wisecaver J.H."/>
        </authorList>
    </citation>
    <scope>NUCLEOTIDE SEQUENCE</scope>
    <source>
        <strain evidence="1">ECLA1</strain>
    </source>
</reference>
<sequence>MTLLNSGNIQASTISNVARVWMVWKLSEAKARPMLLANDARRLMPILTFLNCQVVYITLDIWKKAQGGECDKIGPNRWQDWWLPSRTSALGFAGSTCCWTWWARSREEQIMITLSESDTQARTQQTSSLLIGPGSDKCVLNASDLSEPGDQDSLRGLNNKRSWFVLAIIWLESMSELWIREFVGK</sequence>
<accession>A0AAE1BA93</accession>
<dbReference type="EMBL" id="JAWDGP010000286">
    <property type="protein sequence ID" value="KAK3801696.1"/>
    <property type="molecule type" value="Genomic_DNA"/>
</dbReference>
<dbReference type="AlphaFoldDB" id="A0AAE1BA93"/>
<keyword evidence="2" id="KW-1185">Reference proteome</keyword>
<name>A0AAE1BA93_9GAST</name>
<evidence type="ECO:0000313" key="2">
    <source>
        <dbReference type="Proteomes" id="UP001283361"/>
    </source>
</evidence>
<proteinExistence type="predicted"/>
<protein>
    <submittedName>
        <fullName evidence="1">Uncharacterized protein</fullName>
    </submittedName>
</protein>
<evidence type="ECO:0000313" key="1">
    <source>
        <dbReference type="EMBL" id="KAK3801696.1"/>
    </source>
</evidence>
<gene>
    <name evidence="1" type="ORF">RRG08_033882</name>
</gene>
<organism evidence="1 2">
    <name type="scientific">Elysia crispata</name>
    <name type="common">lettuce slug</name>
    <dbReference type="NCBI Taxonomy" id="231223"/>
    <lineage>
        <taxon>Eukaryota</taxon>
        <taxon>Metazoa</taxon>
        <taxon>Spiralia</taxon>
        <taxon>Lophotrochozoa</taxon>
        <taxon>Mollusca</taxon>
        <taxon>Gastropoda</taxon>
        <taxon>Heterobranchia</taxon>
        <taxon>Euthyneura</taxon>
        <taxon>Panpulmonata</taxon>
        <taxon>Sacoglossa</taxon>
        <taxon>Placobranchoidea</taxon>
        <taxon>Plakobranchidae</taxon>
        <taxon>Elysia</taxon>
    </lineage>
</organism>
<dbReference type="Proteomes" id="UP001283361">
    <property type="component" value="Unassembled WGS sequence"/>
</dbReference>